<dbReference type="Proteomes" id="UP000022311">
    <property type="component" value="Unassembled WGS sequence"/>
</dbReference>
<dbReference type="RefSeq" id="WP_036963119.1">
    <property type="nucleotide sequence ID" value="NZ_JALD01000058.1"/>
</dbReference>
<dbReference type="SUPFAM" id="SSF49401">
    <property type="entry name" value="Bacterial adhesins"/>
    <property type="match status" value="1"/>
</dbReference>
<gene>
    <name evidence="2" type="ORF">HMPREF1563_3570</name>
</gene>
<name>A0AAV3M2Q6_9GAMM</name>
<sequence>MVFVFLAFNVFFFSHFCISETYTLAIKVNVIGRTCDVYGGNGPGHPIEVSFGEINVSEFTNERYTKNIDYYFDCGSQSPSNSNFKLKFESSSAEFNTDLVRTSNVNLGLKIQADNKMLSPREYRNFTYNKKPLLTVSPVLNTAKKIDLGLFTSTGVLKN</sequence>
<dbReference type="AlphaFoldDB" id="A0AAV3M2Q6"/>
<evidence type="ECO:0000313" key="2">
    <source>
        <dbReference type="EMBL" id="EUD10093.1"/>
    </source>
</evidence>
<dbReference type="Pfam" id="PF00419">
    <property type="entry name" value="Fimbrial"/>
    <property type="match status" value="1"/>
</dbReference>
<protein>
    <submittedName>
        <fullName evidence="2">Fimbrial protein</fullName>
    </submittedName>
</protein>
<evidence type="ECO:0000259" key="1">
    <source>
        <dbReference type="Pfam" id="PF00419"/>
    </source>
</evidence>
<accession>A0AAV3M2Q6</accession>
<dbReference type="InterPro" id="IPR000259">
    <property type="entry name" value="Adhesion_dom_fimbrial"/>
</dbReference>
<dbReference type="GO" id="GO:0007155">
    <property type="term" value="P:cell adhesion"/>
    <property type="evidence" value="ECO:0007669"/>
    <property type="project" value="InterPro"/>
</dbReference>
<comment type="caution">
    <text evidence="2">The sequence shown here is derived from an EMBL/GenBank/DDBJ whole genome shotgun (WGS) entry which is preliminary data.</text>
</comment>
<proteinExistence type="predicted"/>
<dbReference type="Gene3D" id="2.60.40.1090">
    <property type="entry name" value="Fimbrial-type adhesion domain"/>
    <property type="match status" value="1"/>
</dbReference>
<dbReference type="GO" id="GO:0009289">
    <property type="term" value="C:pilus"/>
    <property type="evidence" value="ECO:0007669"/>
    <property type="project" value="InterPro"/>
</dbReference>
<evidence type="ECO:0000313" key="3">
    <source>
        <dbReference type="Proteomes" id="UP000022311"/>
    </source>
</evidence>
<dbReference type="EMBL" id="JALD01000058">
    <property type="protein sequence ID" value="EUD10093.1"/>
    <property type="molecule type" value="Genomic_DNA"/>
</dbReference>
<dbReference type="InterPro" id="IPR008966">
    <property type="entry name" value="Adhesion_dom_sf"/>
</dbReference>
<organism evidence="2 3">
    <name type="scientific">Providencia alcalifaciens 205/92</name>
    <dbReference type="NCBI Taxonomy" id="1256988"/>
    <lineage>
        <taxon>Bacteria</taxon>
        <taxon>Pseudomonadati</taxon>
        <taxon>Pseudomonadota</taxon>
        <taxon>Gammaproteobacteria</taxon>
        <taxon>Enterobacterales</taxon>
        <taxon>Morganellaceae</taxon>
        <taxon>Providencia</taxon>
    </lineage>
</organism>
<reference evidence="2 3" key="1">
    <citation type="submission" date="2014-01" db="EMBL/GenBank/DDBJ databases">
        <authorList>
            <person name="Durkin A.S."/>
            <person name="McCorrison J."/>
            <person name="Torralba M."/>
            <person name="Gillis M."/>
            <person name="Haft D.H."/>
            <person name="Methe B."/>
            <person name="Sutton G."/>
            <person name="Nelson K.E."/>
        </authorList>
    </citation>
    <scope>NUCLEOTIDE SEQUENCE [LARGE SCALE GENOMIC DNA]</scope>
    <source>
        <strain evidence="2 3">205/92</strain>
    </source>
</reference>
<feature type="domain" description="Fimbrial-type adhesion" evidence="1">
    <location>
        <begin position="26"/>
        <end position="122"/>
    </location>
</feature>
<dbReference type="InterPro" id="IPR036937">
    <property type="entry name" value="Adhesion_dom_fimbrial_sf"/>
</dbReference>